<evidence type="ECO:0000256" key="1">
    <source>
        <dbReference type="SAM" id="MobiDB-lite"/>
    </source>
</evidence>
<proteinExistence type="predicted"/>
<feature type="region of interest" description="Disordered" evidence="1">
    <location>
        <begin position="66"/>
        <end position="90"/>
    </location>
</feature>
<gene>
    <name evidence="2" type="ORF">QIS96_09095</name>
</gene>
<dbReference type="RefSeq" id="WP_282541925.1">
    <property type="nucleotide sequence ID" value="NZ_JASCIQ010000007.1"/>
</dbReference>
<evidence type="ECO:0000313" key="2">
    <source>
        <dbReference type="EMBL" id="MDI3403977.1"/>
    </source>
</evidence>
<comment type="caution">
    <text evidence="2">The sequence shown here is derived from an EMBL/GenBank/DDBJ whole genome shotgun (WGS) entry which is preliminary data.</text>
</comment>
<evidence type="ECO:0000313" key="3">
    <source>
        <dbReference type="Proteomes" id="UP001223978"/>
    </source>
</evidence>
<protein>
    <submittedName>
        <fullName evidence="2">Uncharacterized protein</fullName>
    </submittedName>
</protein>
<sequence length="90" mass="9886">MTANLLASAGTDTFDIMSSPQKTVNCYRRYKPEGFTPQDGAYRNQWRLFIGVLCLSLIPALRGKAARVVPPRTPEETSAASPPKNTEFAP</sequence>
<keyword evidence="3" id="KW-1185">Reference proteome</keyword>
<dbReference type="EMBL" id="JASCIQ010000007">
    <property type="protein sequence ID" value="MDI3403977.1"/>
    <property type="molecule type" value="Genomic_DNA"/>
</dbReference>
<organism evidence="2 3">
    <name type="scientific">Streptomyces cavernicola</name>
    <dbReference type="NCBI Taxonomy" id="3043613"/>
    <lineage>
        <taxon>Bacteria</taxon>
        <taxon>Bacillati</taxon>
        <taxon>Actinomycetota</taxon>
        <taxon>Actinomycetes</taxon>
        <taxon>Kitasatosporales</taxon>
        <taxon>Streptomycetaceae</taxon>
        <taxon>Streptomyces</taxon>
    </lineage>
</organism>
<dbReference type="Proteomes" id="UP001223978">
    <property type="component" value="Unassembled WGS sequence"/>
</dbReference>
<name>A0ABT6S7A2_9ACTN</name>
<accession>A0ABT6S7A2</accession>
<reference evidence="2 3" key="1">
    <citation type="submission" date="2023-05" db="EMBL/GenBank/DDBJ databases">
        <title>Draft genome sequence of Streptomyces sp. B-S-A6 isolated from a cave soil in Thailand.</title>
        <authorList>
            <person name="Chamroensaksri N."/>
            <person name="Muangham S."/>
        </authorList>
    </citation>
    <scope>NUCLEOTIDE SEQUENCE [LARGE SCALE GENOMIC DNA]</scope>
    <source>
        <strain evidence="2 3">B-S-A6</strain>
    </source>
</reference>